<evidence type="ECO:0000259" key="6">
    <source>
        <dbReference type="PROSITE" id="PS01124"/>
    </source>
</evidence>
<dbReference type="InterPro" id="IPR018062">
    <property type="entry name" value="HTH_AraC-typ_CS"/>
</dbReference>
<comment type="caution">
    <text evidence="7">The sequence shown here is derived from an EMBL/GenBank/DDBJ whole genome shotgun (WGS) entry which is preliminary data.</text>
</comment>
<evidence type="ECO:0000256" key="2">
    <source>
        <dbReference type="ARBA" id="ARBA00023125"/>
    </source>
</evidence>
<dbReference type="Pfam" id="PF12833">
    <property type="entry name" value="HTH_18"/>
    <property type="match status" value="1"/>
</dbReference>
<dbReference type="AlphaFoldDB" id="A0A158D7N5"/>
<dbReference type="PRINTS" id="PR00032">
    <property type="entry name" value="HTHARAC"/>
</dbReference>
<name>A0A158D7N5_9BURK</name>
<keyword evidence="3" id="KW-0010">Activator</keyword>
<dbReference type="SMART" id="SM00342">
    <property type="entry name" value="HTH_ARAC"/>
    <property type="match status" value="1"/>
</dbReference>
<dbReference type="InterPro" id="IPR020449">
    <property type="entry name" value="Tscrpt_reg_AraC-type_HTH"/>
</dbReference>
<accession>A0A158D7N5</accession>
<keyword evidence="8" id="KW-1185">Reference proteome</keyword>
<dbReference type="Pfam" id="PF02311">
    <property type="entry name" value="AraC_binding"/>
    <property type="match status" value="1"/>
</dbReference>
<evidence type="ECO:0000256" key="4">
    <source>
        <dbReference type="ARBA" id="ARBA00023163"/>
    </source>
</evidence>
<dbReference type="InterPro" id="IPR003313">
    <property type="entry name" value="AraC-bd"/>
</dbReference>
<organism evidence="7 8">
    <name type="scientific">Caballeronia pedi</name>
    <dbReference type="NCBI Taxonomy" id="1777141"/>
    <lineage>
        <taxon>Bacteria</taxon>
        <taxon>Pseudomonadati</taxon>
        <taxon>Pseudomonadota</taxon>
        <taxon>Betaproteobacteria</taxon>
        <taxon>Burkholderiales</taxon>
        <taxon>Burkholderiaceae</taxon>
        <taxon>Caballeronia</taxon>
    </lineage>
</organism>
<gene>
    <name evidence="7" type="ORF">AWB80_06463</name>
</gene>
<dbReference type="PROSITE" id="PS00041">
    <property type="entry name" value="HTH_ARAC_FAMILY_1"/>
    <property type="match status" value="1"/>
</dbReference>
<evidence type="ECO:0000313" key="8">
    <source>
        <dbReference type="Proteomes" id="UP000054911"/>
    </source>
</evidence>
<reference evidence="7" key="1">
    <citation type="submission" date="2016-01" db="EMBL/GenBank/DDBJ databases">
        <authorList>
            <person name="Peeters C."/>
        </authorList>
    </citation>
    <scope>NUCLEOTIDE SEQUENCE [LARGE SCALE GENOMIC DNA]</scope>
    <source>
        <strain evidence="7">LMG 29323</strain>
    </source>
</reference>
<feature type="domain" description="HTH araC/xylS-type" evidence="6">
    <location>
        <begin position="178"/>
        <end position="275"/>
    </location>
</feature>
<dbReference type="GO" id="GO:0003700">
    <property type="term" value="F:DNA-binding transcription factor activity"/>
    <property type="evidence" value="ECO:0007669"/>
    <property type="project" value="InterPro"/>
</dbReference>
<evidence type="ECO:0000313" key="7">
    <source>
        <dbReference type="EMBL" id="SAK90684.1"/>
    </source>
</evidence>
<dbReference type="PROSITE" id="PS01124">
    <property type="entry name" value="HTH_ARAC_FAMILY_2"/>
    <property type="match status" value="1"/>
</dbReference>
<keyword evidence="4" id="KW-0804">Transcription</keyword>
<dbReference type="Gene3D" id="1.10.10.60">
    <property type="entry name" value="Homeodomain-like"/>
    <property type="match status" value="2"/>
</dbReference>
<evidence type="ECO:0000256" key="1">
    <source>
        <dbReference type="ARBA" id="ARBA00023015"/>
    </source>
</evidence>
<dbReference type="PANTHER" id="PTHR46796:SF2">
    <property type="entry name" value="TRANSCRIPTIONAL REGULATORY PROTEIN"/>
    <property type="match status" value="1"/>
</dbReference>
<dbReference type="SUPFAM" id="SSF51215">
    <property type="entry name" value="Regulatory protein AraC"/>
    <property type="match status" value="1"/>
</dbReference>
<dbReference type="InterPro" id="IPR018060">
    <property type="entry name" value="HTH_AraC"/>
</dbReference>
<evidence type="ECO:0000256" key="5">
    <source>
        <dbReference type="SAM" id="MobiDB-lite"/>
    </source>
</evidence>
<feature type="compositionally biased region" description="Basic and acidic residues" evidence="5">
    <location>
        <begin position="278"/>
        <end position="293"/>
    </location>
</feature>
<dbReference type="STRING" id="1777141.AWB80_06463"/>
<dbReference type="InterPro" id="IPR037923">
    <property type="entry name" value="HTH-like"/>
</dbReference>
<dbReference type="InterPro" id="IPR009057">
    <property type="entry name" value="Homeodomain-like_sf"/>
</dbReference>
<dbReference type="PANTHER" id="PTHR46796">
    <property type="entry name" value="HTH-TYPE TRANSCRIPTIONAL ACTIVATOR RHAS-RELATED"/>
    <property type="match status" value="1"/>
</dbReference>
<feature type="region of interest" description="Disordered" evidence="5">
    <location>
        <begin position="273"/>
        <end position="303"/>
    </location>
</feature>
<dbReference type="GO" id="GO:0043565">
    <property type="term" value="F:sequence-specific DNA binding"/>
    <property type="evidence" value="ECO:0007669"/>
    <property type="project" value="InterPro"/>
</dbReference>
<dbReference type="Proteomes" id="UP000054911">
    <property type="component" value="Unassembled WGS sequence"/>
</dbReference>
<dbReference type="InterPro" id="IPR050204">
    <property type="entry name" value="AraC_XylS_family_regulators"/>
</dbReference>
<evidence type="ECO:0000256" key="3">
    <source>
        <dbReference type="ARBA" id="ARBA00023159"/>
    </source>
</evidence>
<keyword evidence="2" id="KW-0238">DNA-binding</keyword>
<proteinExistence type="predicted"/>
<dbReference type="RefSeq" id="WP_244206852.1">
    <property type="nucleotide sequence ID" value="NZ_FCOE02000033.1"/>
</dbReference>
<dbReference type="SUPFAM" id="SSF46689">
    <property type="entry name" value="Homeodomain-like"/>
    <property type="match status" value="2"/>
</dbReference>
<keyword evidence="1" id="KW-0805">Transcription regulation</keyword>
<protein>
    <submittedName>
        <fullName evidence="7">AraC family transcriptional regulator</fullName>
    </submittedName>
</protein>
<dbReference type="EMBL" id="FCOE02000033">
    <property type="protein sequence ID" value="SAK90684.1"/>
    <property type="molecule type" value="Genomic_DNA"/>
</dbReference>
<sequence>MNAARFRNAAHYWRSSLVPDADMVTAEYYDHEFSPHWHDAYTVPVIEAGAECYDYRGAHHVAEAGSVPVINPGEVHTGARAVDAGWRYRVFYLPVPFVENLARDMSGRPESSPWFPVDIVRDADLARRLVVAHRLLESGADPLAAELALVDAVTTLLGRHALARPGIAPLATDANRVATMKSRLADDLLEPVTLAELAQTVGLSTFHAARLFTRETGLAPHAWRNQMRIVRALPALRAGASVTDVAAASGFTDQSHFTRHFKRTFGVPPGRWRRTRAKQRESARTYKHPDRRLAYPRFHRRTS</sequence>